<keyword evidence="3" id="KW-0804">Transcription</keyword>
<keyword evidence="2" id="KW-0238">DNA-binding</keyword>
<dbReference type="EMBL" id="AYZF01000017">
    <property type="protein sequence ID" value="KRN05585.1"/>
    <property type="molecule type" value="Genomic_DNA"/>
</dbReference>
<dbReference type="InterPro" id="IPR011991">
    <property type="entry name" value="ArsR-like_HTH"/>
</dbReference>
<dbReference type="CDD" id="cd00090">
    <property type="entry name" value="HTH_ARSR"/>
    <property type="match status" value="1"/>
</dbReference>
<evidence type="ECO:0000313" key="6">
    <source>
        <dbReference type="Proteomes" id="UP000050961"/>
    </source>
</evidence>
<feature type="domain" description="HTH arsR-type" evidence="4">
    <location>
        <begin position="1"/>
        <end position="72"/>
    </location>
</feature>
<dbReference type="GO" id="GO:0003700">
    <property type="term" value="F:DNA-binding transcription factor activity"/>
    <property type="evidence" value="ECO:0007669"/>
    <property type="project" value="InterPro"/>
</dbReference>
<dbReference type="InterPro" id="IPR036390">
    <property type="entry name" value="WH_DNA-bd_sf"/>
</dbReference>
<protein>
    <recommendedName>
        <fullName evidence="4">HTH arsR-type domain-containing protein</fullName>
    </recommendedName>
</protein>
<dbReference type="SUPFAM" id="SSF46785">
    <property type="entry name" value="Winged helix' DNA-binding domain"/>
    <property type="match status" value="1"/>
</dbReference>
<dbReference type="eggNOG" id="COG0640">
    <property type="taxonomic scope" value="Bacteria"/>
</dbReference>
<dbReference type="GO" id="GO:0003677">
    <property type="term" value="F:DNA binding"/>
    <property type="evidence" value="ECO:0007669"/>
    <property type="project" value="UniProtKB-KW"/>
</dbReference>
<dbReference type="SMART" id="SM00418">
    <property type="entry name" value="HTH_ARSR"/>
    <property type="match status" value="1"/>
</dbReference>
<comment type="caution">
    <text evidence="5">The sequence shown here is derived from an EMBL/GenBank/DDBJ whole genome shotgun (WGS) entry which is preliminary data.</text>
</comment>
<dbReference type="PRINTS" id="PR00778">
    <property type="entry name" value="HTHARSR"/>
</dbReference>
<evidence type="ECO:0000259" key="4">
    <source>
        <dbReference type="PROSITE" id="PS50987"/>
    </source>
</evidence>
<dbReference type="InterPro" id="IPR051011">
    <property type="entry name" value="Metal_resp_trans_reg"/>
</dbReference>
<keyword evidence="6" id="KW-1185">Reference proteome</keyword>
<dbReference type="InterPro" id="IPR036388">
    <property type="entry name" value="WH-like_DNA-bd_sf"/>
</dbReference>
<dbReference type="PATRIC" id="fig|1423806.3.peg.2192"/>
<sequence>MLNLLEQQELNVSELGKVLQMEQSVISHHLATLRKHRLVSTKRIGKTVYYRLDDPHILDVIYKVLEHADHVIRGKAHGY</sequence>
<dbReference type="Proteomes" id="UP000050961">
    <property type="component" value="Unassembled WGS sequence"/>
</dbReference>
<dbReference type="Pfam" id="PF01022">
    <property type="entry name" value="HTH_5"/>
    <property type="match status" value="1"/>
</dbReference>
<evidence type="ECO:0000256" key="1">
    <source>
        <dbReference type="ARBA" id="ARBA00023015"/>
    </source>
</evidence>
<keyword evidence="1" id="KW-0805">Transcription regulation</keyword>
<proteinExistence type="predicted"/>
<dbReference type="PANTHER" id="PTHR43132:SF6">
    <property type="entry name" value="HTH-TYPE TRANSCRIPTIONAL REPRESSOR CZRA"/>
    <property type="match status" value="1"/>
</dbReference>
<accession>A0A0R2DN79</accession>
<dbReference type="AlphaFoldDB" id="A0A0R2DN79"/>
<dbReference type="NCBIfam" id="NF033788">
    <property type="entry name" value="HTH_metalloreg"/>
    <property type="match status" value="1"/>
</dbReference>
<dbReference type="STRING" id="1423806.FD15_GL002148"/>
<evidence type="ECO:0000256" key="2">
    <source>
        <dbReference type="ARBA" id="ARBA00023125"/>
    </source>
</evidence>
<evidence type="ECO:0000256" key="3">
    <source>
        <dbReference type="ARBA" id="ARBA00023163"/>
    </source>
</evidence>
<dbReference type="PANTHER" id="PTHR43132">
    <property type="entry name" value="ARSENICAL RESISTANCE OPERON REPRESSOR ARSR-RELATED"/>
    <property type="match status" value="1"/>
</dbReference>
<organism evidence="5 6">
    <name type="scientific">Liquorilactobacillus sucicola DSM 21376 = JCM 15457</name>
    <dbReference type="NCBI Taxonomy" id="1423806"/>
    <lineage>
        <taxon>Bacteria</taxon>
        <taxon>Bacillati</taxon>
        <taxon>Bacillota</taxon>
        <taxon>Bacilli</taxon>
        <taxon>Lactobacillales</taxon>
        <taxon>Lactobacillaceae</taxon>
        <taxon>Liquorilactobacillus</taxon>
    </lineage>
</organism>
<name>A0A0R2DN79_9LACO</name>
<gene>
    <name evidence="5" type="ORF">FD15_GL002148</name>
</gene>
<dbReference type="InterPro" id="IPR001845">
    <property type="entry name" value="HTH_ArsR_DNA-bd_dom"/>
</dbReference>
<dbReference type="PROSITE" id="PS50987">
    <property type="entry name" value="HTH_ARSR_2"/>
    <property type="match status" value="1"/>
</dbReference>
<reference evidence="5 6" key="1">
    <citation type="journal article" date="2015" name="Genome Announc.">
        <title>Expanding the biotechnology potential of lactobacilli through comparative genomics of 213 strains and associated genera.</title>
        <authorList>
            <person name="Sun Z."/>
            <person name="Harris H.M."/>
            <person name="McCann A."/>
            <person name="Guo C."/>
            <person name="Argimon S."/>
            <person name="Zhang W."/>
            <person name="Yang X."/>
            <person name="Jeffery I.B."/>
            <person name="Cooney J.C."/>
            <person name="Kagawa T.F."/>
            <person name="Liu W."/>
            <person name="Song Y."/>
            <person name="Salvetti E."/>
            <person name="Wrobel A."/>
            <person name="Rasinkangas P."/>
            <person name="Parkhill J."/>
            <person name="Rea M.C."/>
            <person name="O'Sullivan O."/>
            <person name="Ritari J."/>
            <person name="Douillard F.P."/>
            <person name="Paul Ross R."/>
            <person name="Yang R."/>
            <person name="Briner A.E."/>
            <person name="Felis G.E."/>
            <person name="de Vos W.M."/>
            <person name="Barrangou R."/>
            <person name="Klaenhammer T.R."/>
            <person name="Caufield P.W."/>
            <person name="Cui Y."/>
            <person name="Zhang H."/>
            <person name="O'Toole P.W."/>
        </authorList>
    </citation>
    <scope>NUCLEOTIDE SEQUENCE [LARGE SCALE GENOMIC DNA]</scope>
    <source>
        <strain evidence="5 6">DSM 21376</strain>
    </source>
</reference>
<dbReference type="Gene3D" id="1.10.10.10">
    <property type="entry name" value="Winged helix-like DNA-binding domain superfamily/Winged helix DNA-binding domain"/>
    <property type="match status" value="1"/>
</dbReference>
<evidence type="ECO:0000313" key="5">
    <source>
        <dbReference type="EMBL" id="KRN05585.1"/>
    </source>
</evidence>